<reference evidence="1" key="1">
    <citation type="submission" date="2020-10" db="EMBL/GenBank/DDBJ databases">
        <title>De novo genome project of the cellulose decomposer Thermobifida halotolerans type strain.</title>
        <authorList>
            <person name="Nagy I."/>
            <person name="Horvath B."/>
            <person name="Kukolya J."/>
            <person name="Nagy I."/>
            <person name="Orsini M."/>
        </authorList>
    </citation>
    <scope>NUCLEOTIDE SEQUENCE</scope>
    <source>
        <strain evidence="1">DSM 44931</strain>
    </source>
</reference>
<evidence type="ECO:0000313" key="2">
    <source>
        <dbReference type="Proteomes" id="UP000265719"/>
    </source>
</evidence>
<dbReference type="KEGG" id="thao:NI17_018090"/>
<keyword evidence="2" id="KW-1185">Reference proteome</keyword>
<dbReference type="InterPro" id="IPR023846">
    <property type="entry name" value="CHP04042_MSMEG0570"/>
</dbReference>
<dbReference type="EMBL" id="CP063196">
    <property type="protein sequence ID" value="UOE18689.1"/>
    <property type="molecule type" value="Genomic_DNA"/>
</dbReference>
<sequence length="94" mass="10440">MPEVLFRVRWPDDSVHRCYSPSTVVEDVFRAGGSYSVAEFVTLSRKALTAASERVREIYGFGCAQTVVQMADIESKAAEFADQEASVVVEGFER</sequence>
<proteinExistence type="predicted"/>
<accession>A0A399G0M4</accession>
<gene>
    <name evidence="1" type="ORF">NI17_018090</name>
</gene>
<dbReference type="AlphaFoldDB" id="A0A399G0M4"/>
<organism evidence="1 2">
    <name type="scientific">Thermobifida halotolerans</name>
    <dbReference type="NCBI Taxonomy" id="483545"/>
    <lineage>
        <taxon>Bacteria</taxon>
        <taxon>Bacillati</taxon>
        <taxon>Actinomycetota</taxon>
        <taxon>Actinomycetes</taxon>
        <taxon>Streptosporangiales</taxon>
        <taxon>Nocardiopsidaceae</taxon>
        <taxon>Thermobifida</taxon>
    </lineage>
</organism>
<name>A0A399G0M4_9ACTN</name>
<protein>
    <submittedName>
        <fullName evidence="1">MSMEG_0570 family nitrogen starvation response protein</fullName>
    </submittedName>
</protein>
<dbReference type="RefSeq" id="WP_068691065.1">
    <property type="nucleotide sequence ID" value="NZ_CP063196.1"/>
</dbReference>
<dbReference type="Proteomes" id="UP000265719">
    <property type="component" value="Chromosome"/>
</dbReference>
<evidence type="ECO:0000313" key="1">
    <source>
        <dbReference type="EMBL" id="UOE18689.1"/>
    </source>
</evidence>
<dbReference type="NCBIfam" id="TIGR04042">
    <property type="entry name" value="MSMEG_0570_fam"/>
    <property type="match status" value="1"/>
</dbReference>
<dbReference type="OrthoDB" id="195104at2"/>